<protein>
    <submittedName>
        <fullName evidence="2">Uncharacterized protein</fullName>
    </submittedName>
</protein>
<dbReference type="Proteomes" id="UP000614334">
    <property type="component" value="Unassembled WGS sequence"/>
</dbReference>
<reference evidence="2" key="1">
    <citation type="submission" date="2020-09" db="EMBL/GenBank/DDBJ databases">
        <title>Comparative genome analyses of four rice-infecting Rhizoctonia solani isolates reveal extensive enrichment of homogalacturonan modification genes.</title>
        <authorList>
            <person name="Lee D.-Y."/>
            <person name="Jeon J."/>
            <person name="Kim K.-T."/>
            <person name="Cheong K."/>
            <person name="Song H."/>
            <person name="Choi G."/>
            <person name="Ko J."/>
            <person name="Opiyo S.O."/>
            <person name="Zuo S."/>
            <person name="Madhav S."/>
            <person name="Lee Y.-H."/>
            <person name="Wang G.-L."/>
        </authorList>
    </citation>
    <scope>NUCLEOTIDE SEQUENCE</scope>
    <source>
        <strain evidence="2">AG1-IA B2</strain>
    </source>
</reference>
<dbReference type="AlphaFoldDB" id="A0A8H7IGL5"/>
<feature type="region of interest" description="Disordered" evidence="1">
    <location>
        <begin position="261"/>
        <end position="501"/>
    </location>
</feature>
<evidence type="ECO:0000313" key="2">
    <source>
        <dbReference type="EMBL" id="KAF8757049.1"/>
    </source>
</evidence>
<dbReference type="InterPro" id="IPR053216">
    <property type="entry name" value="Appressorial_penetr-assoc"/>
</dbReference>
<evidence type="ECO:0000256" key="1">
    <source>
        <dbReference type="SAM" id="MobiDB-lite"/>
    </source>
</evidence>
<gene>
    <name evidence="2" type="ORF">RHS01_03831</name>
</gene>
<dbReference type="EMBL" id="JACYCF010000005">
    <property type="protein sequence ID" value="KAF8757049.1"/>
    <property type="molecule type" value="Genomic_DNA"/>
</dbReference>
<feature type="compositionally biased region" description="Polar residues" evidence="1">
    <location>
        <begin position="142"/>
        <end position="152"/>
    </location>
</feature>
<name>A0A8H7IGL5_9AGAM</name>
<dbReference type="PANTHER" id="PTHR34587:SF2">
    <property type="entry name" value="G-PROTEIN COUPLED RECEPTORS FAMILY 1 PROFILE DOMAIN-CONTAINING PROTEIN"/>
    <property type="match status" value="1"/>
</dbReference>
<comment type="caution">
    <text evidence="2">The sequence shown here is derived from an EMBL/GenBank/DDBJ whole genome shotgun (WGS) entry which is preliminary data.</text>
</comment>
<feature type="compositionally biased region" description="Low complexity" evidence="1">
    <location>
        <begin position="276"/>
        <end position="297"/>
    </location>
</feature>
<feature type="compositionally biased region" description="Basic and acidic residues" evidence="1">
    <location>
        <begin position="261"/>
        <end position="272"/>
    </location>
</feature>
<organism evidence="2 3">
    <name type="scientific">Rhizoctonia solani</name>
    <dbReference type="NCBI Taxonomy" id="456999"/>
    <lineage>
        <taxon>Eukaryota</taxon>
        <taxon>Fungi</taxon>
        <taxon>Dikarya</taxon>
        <taxon>Basidiomycota</taxon>
        <taxon>Agaricomycotina</taxon>
        <taxon>Agaricomycetes</taxon>
        <taxon>Cantharellales</taxon>
        <taxon>Ceratobasidiaceae</taxon>
        <taxon>Rhizoctonia</taxon>
    </lineage>
</organism>
<dbReference type="PANTHER" id="PTHR34587">
    <property type="entry name" value="VWFA DOMAIN-CONTAINING PROTEIN"/>
    <property type="match status" value="1"/>
</dbReference>
<feature type="compositionally biased region" description="Low complexity" evidence="1">
    <location>
        <begin position="337"/>
        <end position="491"/>
    </location>
</feature>
<proteinExistence type="predicted"/>
<evidence type="ECO:0000313" key="3">
    <source>
        <dbReference type="Proteomes" id="UP000614334"/>
    </source>
</evidence>
<feature type="compositionally biased region" description="Polar residues" evidence="1">
    <location>
        <begin position="302"/>
        <end position="315"/>
    </location>
</feature>
<feature type="compositionally biased region" description="Polar residues" evidence="1">
    <location>
        <begin position="325"/>
        <end position="336"/>
    </location>
</feature>
<sequence>MCMCRAGRSQASMCLVDKDKCIDINPGEPPNAFYFSLSLSPGVNITSITPTTVASASVATVTKLVNLTSTVTVPGTPSTSTIAEDVKAASNVTSSIVPTGGISTSALSSVCETATPSVITSVVTQVSTKTVDHFITVTVGETGSAPSPSGNVPGSKGQVGNIGRPSQNTSKAVQIPATTTKAPTPVITTMSTVKPVTTVVVEQTTTVFVTSFVTTTVQIQAGETFTRSAMVTSTVTSTGMATHTRTRASTVLVTLTKTKTADPTRTATKDVNTKGSQTQATSQLSLSSSDPLSSTPCPTDPVTLTVTSSSETATTKFGVKDDTTASRSSPVRFTTKTRGASSLSATTSTVLSTSTDTGSITTRSSRFTSRPSQSRSTSVVRSTTDTNIGTSASETQSTSSVTASSTRRGRTSRTSSSTVATSTTSTNVVTESSVASETSAQITTTSARATRSASSTVSRFSTSVLSTSAVRANTRSNTRTRTSSAANASATGSADPQTSLGLDPRAVMSALANDGQDKPDPGQVASLTSRNNFINFCITQNVPLTDGQQIKGGSCNGVPMGRILAVDKMPSSKFVFPKNGQTIKANTAFTIRMAIKNLSTGNFVNPTTNYYSAPAQTTADGTLIGHSHVVIEKLTSKTQSTPTDPRKFAFFKGLNQAAVGGILTADVTAGLPAGEYRIASINSAANHQPALSAVAQRGSNDDISYFTVE</sequence>
<feature type="region of interest" description="Disordered" evidence="1">
    <location>
        <begin position="142"/>
        <end position="175"/>
    </location>
</feature>
<accession>A0A8H7IGL5</accession>